<dbReference type="EMBL" id="RKHR01000003">
    <property type="protein sequence ID" value="ROS05313.1"/>
    <property type="molecule type" value="Genomic_DNA"/>
</dbReference>
<keyword evidence="3" id="KW-1185">Reference proteome</keyword>
<evidence type="ECO:0000313" key="2">
    <source>
        <dbReference type="EMBL" id="ROS05313.1"/>
    </source>
</evidence>
<comment type="caution">
    <text evidence="2">The sequence shown here is derived from an EMBL/GenBank/DDBJ whole genome shotgun (WGS) entry which is preliminary data.</text>
</comment>
<organism evidence="2 3">
    <name type="scientific">Sinobacterium caligoides</name>
    <dbReference type="NCBI Taxonomy" id="933926"/>
    <lineage>
        <taxon>Bacteria</taxon>
        <taxon>Pseudomonadati</taxon>
        <taxon>Pseudomonadota</taxon>
        <taxon>Gammaproteobacteria</taxon>
        <taxon>Cellvibrionales</taxon>
        <taxon>Spongiibacteraceae</taxon>
        <taxon>Sinobacterium</taxon>
    </lineage>
</organism>
<evidence type="ECO:0000256" key="1">
    <source>
        <dbReference type="SAM" id="SignalP"/>
    </source>
</evidence>
<gene>
    <name evidence="2" type="ORF">EDC56_0843</name>
</gene>
<evidence type="ECO:0008006" key="4">
    <source>
        <dbReference type="Google" id="ProtNLM"/>
    </source>
</evidence>
<sequence length="148" mass="15956">MKKVILSLFLGALVSSTAYARDDVAEFSIADALAQEAAVEKLGDGVAFYFADQEHPAVVKRFVEYGISRKTNAFMKSDEKACQWVFLSAMIALRDKAVAEGGNAVINIKSNYKHNLVESKETFQCGAGAIMAGVALTGTIVTVEKDEL</sequence>
<evidence type="ECO:0000313" key="3">
    <source>
        <dbReference type="Proteomes" id="UP000275394"/>
    </source>
</evidence>
<dbReference type="OrthoDB" id="8161726at2"/>
<accession>A0A3N2DZL4</accession>
<dbReference type="RefSeq" id="WP_123711230.1">
    <property type="nucleotide sequence ID" value="NZ_RKHR01000003.1"/>
</dbReference>
<name>A0A3N2DZL4_9GAMM</name>
<dbReference type="Proteomes" id="UP000275394">
    <property type="component" value="Unassembled WGS sequence"/>
</dbReference>
<dbReference type="Gene3D" id="3.30.110.70">
    <property type="entry name" value="Hypothetical protein apc22750. Chain B"/>
    <property type="match status" value="1"/>
</dbReference>
<proteinExistence type="predicted"/>
<feature type="chain" id="PRO_5017939760" description="Excinuclease ATPase subunit" evidence="1">
    <location>
        <begin position="21"/>
        <end position="148"/>
    </location>
</feature>
<keyword evidence="1" id="KW-0732">Signal</keyword>
<reference evidence="2 3" key="1">
    <citation type="submission" date="2018-11" db="EMBL/GenBank/DDBJ databases">
        <title>Genomic Encyclopedia of Type Strains, Phase IV (KMG-IV): sequencing the most valuable type-strain genomes for metagenomic binning, comparative biology and taxonomic classification.</title>
        <authorList>
            <person name="Goeker M."/>
        </authorList>
    </citation>
    <scope>NUCLEOTIDE SEQUENCE [LARGE SCALE GENOMIC DNA]</scope>
    <source>
        <strain evidence="2 3">DSM 100316</strain>
    </source>
</reference>
<feature type="signal peptide" evidence="1">
    <location>
        <begin position="1"/>
        <end position="20"/>
    </location>
</feature>
<protein>
    <recommendedName>
        <fullName evidence="4">Excinuclease ATPase subunit</fullName>
    </recommendedName>
</protein>
<dbReference type="AlphaFoldDB" id="A0A3N2DZL4"/>